<keyword evidence="6" id="KW-0573">Peptidoglycan synthesis</keyword>
<evidence type="ECO:0000256" key="6">
    <source>
        <dbReference type="ARBA" id="ARBA00022984"/>
    </source>
</evidence>
<dbReference type="InterPro" id="IPR050061">
    <property type="entry name" value="MurCDEF_pg_biosynth"/>
</dbReference>
<evidence type="ECO:0000256" key="4">
    <source>
        <dbReference type="ARBA" id="ARBA00022840"/>
    </source>
</evidence>
<keyword evidence="7" id="KW-0131">Cell cycle</keyword>
<dbReference type="Proteomes" id="UP000011758">
    <property type="component" value="Unassembled WGS sequence"/>
</dbReference>
<evidence type="ECO:0000313" key="12">
    <source>
        <dbReference type="EMBL" id="EMD16849.1"/>
    </source>
</evidence>
<dbReference type="InterPro" id="IPR036565">
    <property type="entry name" value="Mur-like_cat_sf"/>
</dbReference>
<dbReference type="PANTHER" id="PTHR43445">
    <property type="entry name" value="UDP-N-ACETYLMURAMATE--L-ALANINE LIGASE-RELATED"/>
    <property type="match status" value="1"/>
</dbReference>
<dbReference type="EMBL" id="AGEJ01000013">
    <property type="protein sequence ID" value="EMD16849.1"/>
    <property type="molecule type" value="Genomic_DNA"/>
</dbReference>
<dbReference type="InterPro" id="IPR013221">
    <property type="entry name" value="Mur_ligase_cen"/>
</dbReference>
<dbReference type="SUPFAM" id="SSF51984">
    <property type="entry name" value="MurCD N-terminal domain"/>
    <property type="match status" value="1"/>
</dbReference>
<dbReference type="BioCyc" id="ECAT999415-HMP:GTTI-914-MONOMER"/>
<proteinExistence type="predicted"/>
<evidence type="ECO:0000256" key="7">
    <source>
        <dbReference type="ARBA" id="ARBA00023306"/>
    </source>
</evidence>
<dbReference type="InterPro" id="IPR000713">
    <property type="entry name" value="Mur_ligase_N"/>
</dbReference>
<dbReference type="OrthoDB" id="9804126at2"/>
<comment type="caution">
    <text evidence="12">The sequence shown here is derived from an EMBL/GenBank/DDBJ whole genome shotgun (WGS) entry which is preliminary data.</text>
</comment>
<name>M2PMQ5_9FIRM</name>
<organism evidence="12 13">
    <name type="scientific">Eggerthia catenaformis OT 569 = DSM 20559</name>
    <dbReference type="NCBI Taxonomy" id="999415"/>
    <lineage>
        <taxon>Bacteria</taxon>
        <taxon>Bacillati</taxon>
        <taxon>Bacillota</taxon>
        <taxon>Erysipelotrichia</taxon>
        <taxon>Erysipelotrichales</taxon>
        <taxon>Coprobacillaceae</taxon>
        <taxon>Eggerthia</taxon>
    </lineage>
</organism>
<keyword evidence="3" id="KW-0547">Nucleotide-binding</keyword>
<keyword evidence="4" id="KW-0067">ATP-binding</keyword>
<dbReference type="STRING" id="999415.HMPREF9943_00891"/>
<dbReference type="AlphaFoldDB" id="M2PMQ5"/>
<dbReference type="SUPFAM" id="SSF53623">
    <property type="entry name" value="MurD-like peptide ligases, catalytic domain"/>
    <property type="match status" value="1"/>
</dbReference>
<dbReference type="Pfam" id="PF01225">
    <property type="entry name" value="Mur_ligase"/>
    <property type="match status" value="1"/>
</dbReference>
<dbReference type="PATRIC" id="fig|999415.3.peg.897"/>
<keyword evidence="2" id="KW-0132">Cell division</keyword>
<evidence type="ECO:0000256" key="1">
    <source>
        <dbReference type="ARBA" id="ARBA00022598"/>
    </source>
</evidence>
<evidence type="ECO:0000256" key="5">
    <source>
        <dbReference type="ARBA" id="ARBA00022960"/>
    </source>
</evidence>
<reference evidence="12 13" key="1">
    <citation type="submission" date="2013-02" db="EMBL/GenBank/DDBJ databases">
        <title>The Genome Sequence of Lactobacillus catenaformis F0143.</title>
        <authorList>
            <consortium name="The Broad Institute Genome Sequencing Platform"/>
            <person name="Earl A."/>
            <person name="Ward D."/>
            <person name="Feldgarden M."/>
            <person name="Gevers D."/>
            <person name="Izard J."/>
            <person name="Blanton J.M."/>
            <person name="Mathney J."/>
            <person name="Dewhirst F.E."/>
            <person name="Young S.K."/>
            <person name="Zeng Q."/>
            <person name="Gargeya S."/>
            <person name="Fitzgerald M."/>
            <person name="Haas B."/>
            <person name="Abouelleil A."/>
            <person name="Alvarado L."/>
            <person name="Arachchi H.M."/>
            <person name="Berlin A."/>
            <person name="Chapman S.B."/>
            <person name="Gearin G."/>
            <person name="Goldberg J."/>
            <person name="Griggs A."/>
            <person name="Gujja S."/>
            <person name="Hansen M."/>
            <person name="Heiman D."/>
            <person name="Howarth C."/>
            <person name="Larimer J."/>
            <person name="Lui A."/>
            <person name="MacDonald P.J.P."/>
            <person name="McCowen C."/>
            <person name="Montmayeur A."/>
            <person name="Murphy C."/>
            <person name="Neiman D."/>
            <person name="Pearson M."/>
            <person name="Priest M."/>
            <person name="Roberts A."/>
            <person name="Saif S."/>
            <person name="Shea T."/>
            <person name="Sisk P."/>
            <person name="Stolte C."/>
            <person name="Sykes S."/>
            <person name="Wortman J."/>
            <person name="Nusbaum C."/>
            <person name="Birren B."/>
        </authorList>
    </citation>
    <scope>NUCLEOTIDE SEQUENCE [LARGE SCALE GENOMIC DNA]</scope>
    <source>
        <strain evidence="12 13">OT 569</strain>
    </source>
</reference>
<evidence type="ECO:0000259" key="10">
    <source>
        <dbReference type="Pfam" id="PF02875"/>
    </source>
</evidence>
<keyword evidence="8" id="KW-0961">Cell wall biogenesis/degradation</keyword>
<evidence type="ECO:0000256" key="8">
    <source>
        <dbReference type="ARBA" id="ARBA00023316"/>
    </source>
</evidence>
<evidence type="ECO:0000259" key="11">
    <source>
        <dbReference type="Pfam" id="PF08245"/>
    </source>
</evidence>
<dbReference type="Pfam" id="PF02875">
    <property type="entry name" value="Mur_ligase_C"/>
    <property type="match status" value="1"/>
</dbReference>
<dbReference type="InterPro" id="IPR036615">
    <property type="entry name" value="Mur_ligase_C_dom_sf"/>
</dbReference>
<keyword evidence="13" id="KW-1185">Reference proteome</keyword>
<keyword evidence="5" id="KW-0133">Cell shape</keyword>
<evidence type="ECO:0000256" key="2">
    <source>
        <dbReference type="ARBA" id="ARBA00022618"/>
    </source>
</evidence>
<dbReference type="Gene3D" id="3.40.50.720">
    <property type="entry name" value="NAD(P)-binding Rossmann-like Domain"/>
    <property type="match status" value="1"/>
</dbReference>
<feature type="domain" description="Mur ligase central" evidence="11">
    <location>
        <begin position="106"/>
        <end position="274"/>
    </location>
</feature>
<dbReference type="Pfam" id="PF08245">
    <property type="entry name" value="Mur_ligase_M"/>
    <property type="match status" value="1"/>
</dbReference>
<dbReference type="GO" id="GO:0016881">
    <property type="term" value="F:acid-amino acid ligase activity"/>
    <property type="evidence" value="ECO:0007669"/>
    <property type="project" value="InterPro"/>
</dbReference>
<protein>
    <submittedName>
        <fullName evidence="12">UDP-N-acetylmuramate-alanine ligase</fullName>
    </submittedName>
</protein>
<evidence type="ECO:0000313" key="13">
    <source>
        <dbReference type="Proteomes" id="UP000011758"/>
    </source>
</evidence>
<dbReference type="eggNOG" id="COG0773">
    <property type="taxonomic scope" value="Bacteria"/>
</dbReference>
<evidence type="ECO:0000259" key="9">
    <source>
        <dbReference type="Pfam" id="PF01225"/>
    </source>
</evidence>
<dbReference type="GO" id="GO:0071555">
    <property type="term" value="P:cell wall organization"/>
    <property type="evidence" value="ECO:0007669"/>
    <property type="project" value="UniProtKB-KW"/>
</dbReference>
<evidence type="ECO:0000256" key="3">
    <source>
        <dbReference type="ARBA" id="ARBA00022741"/>
    </source>
</evidence>
<dbReference type="GO" id="GO:0051301">
    <property type="term" value="P:cell division"/>
    <property type="evidence" value="ECO:0007669"/>
    <property type="project" value="UniProtKB-KW"/>
</dbReference>
<dbReference type="GO" id="GO:0009252">
    <property type="term" value="P:peptidoglycan biosynthetic process"/>
    <property type="evidence" value="ECO:0007669"/>
    <property type="project" value="UniProtKB-KW"/>
</dbReference>
<dbReference type="GO" id="GO:0005524">
    <property type="term" value="F:ATP binding"/>
    <property type="evidence" value="ECO:0007669"/>
    <property type="project" value="UniProtKB-KW"/>
</dbReference>
<dbReference type="GO" id="GO:0008360">
    <property type="term" value="P:regulation of cell shape"/>
    <property type="evidence" value="ECO:0007669"/>
    <property type="project" value="UniProtKB-KW"/>
</dbReference>
<dbReference type="PANTHER" id="PTHR43445:SF3">
    <property type="entry name" value="UDP-N-ACETYLMURAMATE--L-ALANINE LIGASE"/>
    <property type="match status" value="1"/>
</dbReference>
<feature type="domain" description="Mur ligase C-terminal" evidence="10">
    <location>
        <begin position="301"/>
        <end position="376"/>
    </location>
</feature>
<gene>
    <name evidence="12" type="ORF">HMPREF9943_00891</name>
</gene>
<feature type="domain" description="Mur ligase N-terminal catalytic" evidence="9">
    <location>
        <begin position="2"/>
        <end position="101"/>
    </location>
</feature>
<dbReference type="InterPro" id="IPR004101">
    <property type="entry name" value="Mur_ligase_C"/>
</dbReference>
<dbReference type="Gene3D" id="3.40.1190.10">
    <property type="entry name" value="Mur-like, catalytic domain"/>
    <property type="match status" value="1"/>
</dbReference>
<keyword evidence="1 12" id="KW-0436">Ligase</keyword>
<accession>M2PMQ5</accession>
<dbReference type="Gene3D" id="3.90.190.20">
    <property type="entry name" value="Mur ligase, C-terminal domain"/>
    <property type="match status" value="1"/>
</dbReference>
<dbReference type="RefSeq" id="WP_004802449.1">
    <property type="nucleotide sequence ID" value="NZ_AUGJ01000010.1"/>
</dbReference>
<dbReference type="SUPFAM" id="SSF53244">
    <property type="entry name" value="MurD-like peptide ligases, peptide-binding domain"/>
    <property type="match status" value="1"/>
</dbReference>
<sequence length="438" mass="50658">MYYFIGIKGSGMSSLARILYDLGYEVAGSDIDKYIFVEDGLRQRGIPIYSWNPNNIKDGYDVIIGNDFHRETNEEVAAALDNPNVKTHTYFGFLGEFMNKFISMGIAGTHGKTTTTGMAYHLFKEYKPTSVLIGDGTGFAVKDAHYFIFESDEYMDHFLSYYPDYAYINNIELDHVDYFKSQQDYDHSFEEYANHAKKAVVVWGDDKRLSKLHYNKPVYKFGLNDDNDIQARNVINSEKGLSFDVYIHNDLFGHFSLPLYGMHTLYNLLGVITLGYLEGMNASYIEERMSSFEGVKRRYTVQEIGNNIYVDDYAHHPTAIKYVLEETRIRYPHKKIVAVYQPDRFSRAKRFAKEFAEVMNLADYPFFVDFPENAHKEKGIDIDVTEITQYIPRANVIKEDLQGAQLLAEYDHVVYVFMSPKDIYKLKDLVIKAKGDKK</sequence>